<feature type="transmembrane region" description="Helical" evidence="6">
    <location>
        <begin position="155"/>
        <end position="176"/>
    </location>
</feature>
<feature type="transmembrane region" description="Helical" evidence="6">
    <location>
        <begin position="88"/>
        <end position="108"/>
    </location>
</feature>
<dbReference type="AlphaFoldDB" id="X1W193"/>
<keyword evidence="2" id="KW-1003">Cell membrane</keyword>
<feature type="transmembrane region" description="Helical" evidence="6">
    <location>
        <begin position="7"/>
        <end position="27"/>
    </location>
</feature>
<reference evidence="7" key="1">
    <citation type="journal article" date="2014" name="Front. Microbiol.">
        <title>High frequency of phylogenetically diverse reductive dehalogenase-homologous genes in deep subseafloor sedimentary metagenomes.</title>
        <authorList>
            <person name="Kawai M."/>
            <person name="Futagami T."/>
            <person name="Toyoda A."/>
            <person name="Takaki Y."/>
            <person name="Nishi S."/>
            <person name="Hori S."/>
            <person name="Arai W."/>
            <person name="Tsubouchi T."/>
            <person name="Morono Y."/>
            <person name="Uchiyama I."/>
            <person name="Ito T."/>
            <person name="Fujiyama A."/>
            <person name="Inagaki F."/>
            <person name="Takami H."/>
        </authorList>
    </citation>
    <scope>NUCLEOTIDE SEQUENCE</scope>
    <source>
        <strain evidence="7">Expedition CK06-06</strain>
    </source>
</reference>
<keyword evidence="5 6" id="KW-0472">Membrane</keyword>
<evidence type="ECO:0000256" key="3">
    <source>
        <dbReference type="ARBA" id="ARBA00022692"/>
    </source>
</evidence>
<comment type="subcellular location">
    <subcellularLocation>
        <location evidence="1">Cell membrane</location>
        <topology evidence="1">Multi-pass membrane protein</topology>
    </subcellularLocation>
</comment>
<proteinExistence type="predicted"/>
<protein>
    <submittedName>
        <fullName evidence="7">Uncharacterized protein</fullName>
    </submittedName>
</protein>
<evidence type="ECO:0000256" key="6">
    <source>
        <dbReference type="SAM" id="Phobius"/>
    </source>
</evidence>
<dbReference type="GO" id="GO:0015297">
    <property type="term" value="F:antiporter activity"/>
    <property type="evidence" value="ECO:0007669"/>
    <property type="project" value="InterPro"/>
</dbReference>
<organism evidence="7">
    <name type="scientific">marine sediment metagenome</name>
    <dbReference type="NCBI Taxonomy" id="412755"/>
    <lineage>
        <taxon>unclassified sequences</taxon>
        <taxon>metagenomes</taxon>
        <taxon>ecological metagenomes</taxon>
    </lineage>
</organism>
<sequence>IRPVAKELIIFSLPLLGVAMLNLIIAWADTIMLGLFKTSQEVGLYNVASPLANFISAPLVAMALIYMPVTSGLYAQRLIPEIRRNFSVLTKWLCSATLPLFLILFLFPDIVLSFLFGSNYALAANALRILSLGFIISNLLGPNRAALIAMGKSRFTMWATLATAVLNIGLNIVLIPSLGIEGAAIAATVALVSINLIVSWKIYSL</sequence>
<feature type="transmembrane region" description="Helical" evidence="6">
    <location>
        <begin position="47"/>
        <end position="67"/>
    </location>
</feature>
<evidence type="ECO:0000256" key="2">
    <source>
        <dbReference type="ARBA" id="ARBA00022475"/>
    </source>
</evidence>
<feature type="transmembrane region" description="Helical" evidence="6">
    <location>
        <begin position="182"/>
        <end position="203"/>
    </location>
</feature>
<feature type="non-terminal residue" evidence="7">
    <location>
        <position position="205"/>
    </location>
</feature>
<evidence type="ECO:0000256" key="4">
    <source>
        <dbReference type="ARBA" id="ARBA00022989"/>
    </source>
</evidence>
<dbReference type="PANTHER" id="PTHR30250:SF27">
    <property type="entry name" value="POLYSACCHARIDE BIOSYNTHESIS PROTEIN"/>
    <property type="match status" value="1"/>
</dbReference>
<dbReference type="InterPro" id="IPR002528">
    <property type="entry name" value="MATE_fam"/>
</dbReference>
<keyword evidence="3 6" id="KW-0812">Transmembrane</keyword>
<keyword evidence="4 6" id="KW-1133">Transmembrane helix</keyword>
<evidence type="ECO:0000256" key="1">
    <source>
        <dbReference type="ARBA" id="ARBA00004651"/>
    </source>
</evidence>
<gene>
    <name evidence="7" type="ORF">S12H4_57174</name>
</gene>
<dbReference type="PANTHER" id="PTHR30250">
    <property type="entry name" value="PST FAMILY PREDICTED COLANIC ACID TRANSPORTER"/>
    <property type="match status" value="1"/>
</dbReference>
<feature type="transmembrane region" description="Helical" evidence="6">
    <location>
        <begin position="120"/>
        <end position="143"/>
    </location>
</feature>
<evidence type="ECO:0000256" key="5">
    <source>
        <dbReference type="ARBA" id="ARBA00023136"/>
    </source>
</evidence>
<evidence type="ECO:0000313" key="7">
    <source>
        <dbReference type="EMBL" id="GAJ21555.1"/>
    </source>
</evidence>
<dbReference type="Pfam" id="PF01554">
    <property type="entry name" value="MatE"/>
    <property type="match status" value="1"/>
</dbReference>
<name>X1W193_9ZZZZ</name>
<dbReference type="GO" id="GO:0042910">
    <property type="term" value="F:xenobiotic transmembrane transporter activity"/>
    <property type="evidence" value="ECO:0007669"/>
    <property type="project" value="InterPro"/>
</dbReference>
<dbReference type="EMBL" id="BARW01036930">
    <property type="protein sequence ID" value="GAJ21555.1"/>
    <property type="molecule type" value="Genomic_DNA"/>
</dbReference>
<accession>X1W193</accession>
<dbReference type="GO" id="GO:0005886">
    <property type="term" value="C:plasma membrane"/>
    <property type="evidence" value="ECO:0007669"/>
    <property type="project" value="UniProtKB-SubCell"/>
</dbReference>
<comment type="caution">
    <text evidence="7">The sequence shown here is derived from an EMBL/GenBank/DDBJ whole genome shotgun (WGS) entry which is preliminary data.</text>
</comment>
<feature type="non-terminal residue" evidence="7">
    <location>
        <position position="1"/>
    </location>
</feature>
<dbReference type="InterPro" id="IPR050833">
    <property type="entry name" value="Poly_Biosynth_Transport"/>
</dbReference>